<comment type="similarity">
    <text evidence="2">Belongs to the isochorismate synthase family.</text>
</comment>
<dbReference type="EC" id="5.4.4.2" evidence="3"/>
<keyword evidence="8" id="KW-1185">Reference proteome</keyword>
<dbReference type="NCBIfam" id="TIGR00543">
    <property type="entry name" value="isochor_syn"/>
    <property type="match status" value="1"/>
</dbReference>
<dbReference type="EMBL" id="JBHUGI010000027">
    <property type="protein sequence ID" value="MFD1928535.1"/>
    <property type="molecule type" value="Genomic_DNA"/>
</dbReference>
<evidence type="ECO:0000313" key="8">
    <source>
        <dbReference type="Proteomes" id="UP001597218"/>
    </source>
</evidence>
<gene>
    <name evidence="7" type="ORF">ACFSFY_10780</name>
</gene>
<evidence type="ECO:0000256" key="2">
    <source>
        <dbReference type="ARBA" id="ARBA00005297"/>
    </source>
</evidence>
<evidence type="ECO:0000256" key="5">
    <source>
        <dbReference type="ARBA" id="ARBA00041564"/>
    </source>
</evidence>
<comment type="catalytic activity">
    <reaction evidence="1">
        <text>chorismate = isochorismate</text>
        <dbReference type="Rhea" id="RHEA:18985"/>
        <dbReference type="ChEBI" id="CHEBI:29748"/>
        <dbReference type="ChEBI" id="CHEBI:29780"/>
        <dbReference type="EC" id="5.4.4.2"/>
    </reaction>
</comment>
<dbReference type="PANTHER" id="PTHR42839">
    <property type="entry name" value="ISOCHORISMATE SYNTHASE ENTC"/>
    <property type="match status" value="1"/>
</dbReference>
<feature type="domain" description="Chorismate-utilising enzyme C-terminal" evidence="6">
    <location>
        <begin position="192"/>
        <end position="445"/>
    </location>
</feature>
<evidence type="ECO:0000256" key="4">
    <source>
        <dbReference type="ARBA" id="ARBA00023235"/>
    </source>
</evidence>
<dbReference type="InterPro" id="IPR019999">
    <property type="entry name" value="Anth_synth_I-like"/>
</dbReference>
<evidence type="ECO:0000256" key="1">
    <source>
        <dbReference type="ARBA" id="ARBA00000799"/>
    </source>
</evidence>
<dbReference type="PRINTS" id="PR00095">
    <property type="entry name" value="ANTSNTHASEI"/>
</dbReference>
<name>A0ABW4SGH5_9BACL</name>
<reference evidence="8" key="1">
    <citation type="journal article" date="2019" name="Int. J. Syst. Evol. Microbiol.">
        <title>The Global Catalogue of Microorganisms (GCM) 10K type strain sequencing project: providing services to taxonomists for standard genome sequencing and annotation.</title>
        <authorList>
            <consortium name="The Broad Institute Genomics Platform"/>
            <consortium name="The Broad Institute Genome Sequencing Center for Infectious Disease"/>
            <person name="Wu L."/>
            <person name="Ma J."/>
        </authorList>
    </citation>
    <scope>NUCLEOTIDE SEQUENCE [LARGE SCALE GENOMIC DNA]</scope>
    <source>
        <strain evidence="8">CGMCC 4.7177</strain>
    </source>
</reference>
<accession>A0ABW4SGH5</accession>
<protein>
    <recommendedName>
        <fullName evidence="3">isochorismate synthase</fullName>
        <ecNumber evidence="3">5.4.4.2</ecNumber>
    </recommendedName>
    <alternativeName>
        <fullName evidence="5">Isochorismate mutase</fullName>
    </alternativeName>
</protein>
<dbReference type="SUPFAM" id="SSF56322">
    <property type="entry name" value="ADC synthase"/>
    <property type="match status" value="1"/>
</dbReference>
<keyword evidence="4" id="KW-0413">Isomerase</keyword>
<organism evidence="7 8">
    <name type="scientific">Sporosarcina siberiensis</name>
    <dbReference type="NCBI Taxonomy" id="1365606"/>
    <lineage>
        <taxon>Bacteria</taxon>
        <taxon>Bacillati</taxon>
        <taxon>Bacillota</taxon>
        <taxon>Bacilli</taxon>
        <taxon>Bacillales</taxon>
        <taxon>Caryophanaceae</taxon>
        <taxon>Sporosarcina</taxon>
    </lineage>
</organism>
<dbReference type="InterPro" id="IPR004561">
    <property type="entry name" value="IsoChor_synthase"/>
</dbReference>
<proteinExistence type="inferred from homology"/>
<dbReference type="InterPro" id="IPR005801">
    <property type="entry name" value="ADC_synthase"/>
</dbReference>
<evidence type="ECO:0000259" key="6">
    <source>
        <dbReference type="Pfam" id="PF00425"/>
    </source>
</evidence>
<dbReference type="Proteomes" id="UP001597218">
    <property type="component" value="Unassembled WGS sequence"/>
</dbReference>
<dbReference type="PANTHER" id="PTHR42839:SF1">
    <property type="entry name" value="ISOCHORISMATE SYNTHASE MENF"/>
    <property type="match status" value="1"/>
</dbReference>
<dbReference type="Pfam" id="PF00425">
    <property type="entry name" value="Chorismate_bind"/>
    <property type="match status" value="1"/>
</dbReference>
<dbReference type="Gene3D" id="3.60.120.10">
    <property type="entry name" value="Anthranilate synthase"/>
    <property type="match status" value="1"/>
</dbReference>
<comment type="caution">
    <text evidence="7">The sequence shown here is derived from an EMBL/GenBank/DDBJ whole genome shotgun (WGS) entry which is preliminary data.</text>
</comment>
<evidence type="ECO:0000313" key="7">
    <source>
        <dbReference type="EMBL" id="MFD1928535.1"/>
    </source>
</evidence>
<dbReference type="RefSeq" id="WP_381537961.1">
    <property type="nucleotide sequence ID" value="NZ_JBHUGI010000027.1"/>
</dbReference>
<evidence type="ECO:0000256" key="3">
    <source>
        <dbReference type="ARBA" id="ARBA00012824"/>
    </source>
</evidence>
<sequence>MKQKITASSTKAVEKDYLRFFTETIEIGRISPLLFFQAGEANYSNERFYWQNADNTLTLAGIGHATVLSNENADNRFEDISVRWKNLCMSLVKEEKDIEPILFGGFSFDTNHTENSEWGNFPTAFFFVPSFQLTIKNGMTSISINLVTKNENAIDEFDELRNERDRLIHFAQVNEFKSPEKPFVVSLEERGKDKYMKSITDVTNLIKKGKAEKVVIARSIKLNFDSNVQSDSALHHISNEQQESYVFGLQREGQLFFGATPERLIEVSNGQAYSACVAGSIGRGTTADEDKALGEELLDDHKNRGEHHYVVNMISNVFENNCTNISMPLKPKLMKLRDIQHLFTPIEGQLKKDTDIFSLVQALHPTPALGGVPHEISREIIRDEEKMDRGYYAGPIGWTDTKGNGEFAVAIRSALLDGDSAYLYAGGGIVADSTAEKEYEETWVKFRPVLRALGGKLNG</sequence>
<dbReference type="InterPro" id="IPR015890">
    <property type="entry name" value="Chorismate_C"/>
</dbReference>